<evidence type="ECO:0000256" key="2">
    <source>
        <dbReference type="ARBA" id="ARBA00022723"/>
    </source>
</evidence>
<evidence type="ECO:0000313" key="8">
    <source>
        <dbReference type="Proteomes" id="UP000555836"/>
    </source>
</evidence>
<dbReference type="PROSITE" id="PS51257">
    <property type="entry name" value="PROKAR_LIPOPROTEIN"/>
    <property type="match status" value="1"/>
</dbReference>
<dbReference type="InterPro" id="IPR004097">
    <property type="entry name" value="DHHA2"/>
</dbReference>
<name>A0A7Y0SCT0_VIBPH</name>
<keyword evidence="4" id="KW-0464">Manganese</keyword>
<dbReference type="NCBIfam" id="NF003877">
    <property type="entry name" value="PRK05427.1"/>
    <property type="match status" value="1"/>
</dbReference>
<dbReference type="EMBL" id="JABCLD010002583">
    <property type="protein sequence ID" value="NMU30610.1"/>
    <property type="molecule type" value="Genomic_DNA"/>
</dbReference>
<comment type="cofactor">
    <cofactor evidence="1">
        <name>Mn(2+)</name>
        <dbReference type="ChEBI" id="CHEBI:29035"/>
    </cofactor>
</comment>
<dbReference type="EC" id="3.6.1.1" evidence="7"/>
<dbReference type="GO" id="GO:0005737">
    <property type="term" value="C:cytoplasm"/>
    <property type="evidence" value="ECO:0007669"/>
    <property type="project" value="InterPro"/>
</dbReference>
<sequence length="338" mass="36713">MKRSLLGLTMIASFSCLAEGALDLTTLSNNNTDNLVWVGHLSPDTDSAVSVILASHIYGGEAALTGEANPESKFVFEFCGMDAPKVKADFSSHHIGLVDFNQSTQLAKSVDPTSIVAIIDHHAMGSSPISMPQIVTMDIRAWGSAATILTANAEKLNVKLPKNIACAGLGAILSDTVVFQSSTTTEYDKQYAQKLADIAGIKDIKGFGEQMLLAKSDLSHFSAETILTMDYKNFEFAGKKVGIGVAETLNAQQLIDRKQDFNEVIQAYKKAQNLDYLFFSITDTKHKRANMLWADDADKKVLSKAFDVKIDNDMLVLDGVTSRKRQIGPAIQQAIESL</sequence>
<dbReference type="Pfam" id="PF02833">
    <property type="entry name" value="DHHA2"/>
    <property type="match status" value="1"/>
</dbReference>
<dbReference type="InterPro" id="IPR038222">
    <property type="entry name" value="DHHA2_dom_sf"/>
</dbReference>
<evidence type="ECO:0000256" key="4">
    <source>
        <dbReference type="ARBA" id="ARBA00023211"/>
    </source>
</evidence>
<feature type="signal peptide" evidence="5">
    <location>
        <begin position="1"/>
        <end position="18"/>
    </location>
</feature>
<evidence type="ECO:0000256" key="5">
    <source>
        <dbReference type="SAM" id="SignalP"/>
    </source>
</evidence>
<feature type="chain" id="PRO_5031005342" evidence="5">
    <location>
        <begin position="19"/>
        <end position="338"/>
    </location>
</feature>
<protein>
    <submittedName>
        <fullName evidence="7">Manganese-dependent inorganic pyrophosphatase</fullName>
        <ecNumber evidence="7">3.6.1.1</ecNumber>
    </submittedName>
</protein>
<evidence type="ECO:0000259" key="6">
    <source>
        <dbReference type="SMART" id="SM01131"/>
    </source>
</evidence>
<reference evidence="7 8" key="1">
    <citation type="submission" date="2020-04" db="EMBL/GenBank/DDBJ databases">
        <title>Whole-genome sequencing of Vibrio spp. from China reveals different genetic environments of blaCTX-M-14 among diverse lineages.</title>
        <authorList>
            <person name="Zheng Z."/>
            <person name="Ye L."/>
            <person name="Chen S."/>
        </authorList>
    </citation>
    <scope>NUCLEOTIDE SEQUENCE [LARGE SCALE GENOMIC DNA]</scope>
    <source>
        <strain evidence="7 8">Vb0574</strain>
    </source>
</reference>
<dbReference type="GO" id="GO:0004427">
    <property type="term" value="F:inorganic diphosphate phosphatase activity"/>
    <property type="evidence" value="ECO:0007669"/>
    <property type="project" value="UniProtKB-EC"/>
</dbReference>
<dbReference type="SUPFAM" id="SSF64182">
    <property type="entry name" value="DHH phosphoesterases"/>
    <property type="match status" value="1"/>
</dbReference>
<evidence type="ECO:0000256" key="1">
    <source>
        <dbReference type="ARBA" id="ARBA00001936"/>
    </source>
</evidence>
<dbReference type="InterPro" id="IPR038763">
    <property type="entry name" value="DHH_sf"/>
</dbReference>
<dbReference type="GO" id="GO:0046872">
    <property type="term" value="F:metal ion binding"/>
    <property type="evidence" value="ECO:0007669"/>
    <property type="project" value="UniProtKB-KW"/>
</dbReference>
<keyword evidence="3 7" id="KW-0378">Hydrolase</keyword>
<accession>A0A7Y0SCT0</accession>
<organism evidence="7 8">
    <name type="scientific">Vibrio parahaemolyticus</name>
    <dbReference type="NCBI Taxonomy" id="670"/>
    <lineage>
        <taxon>Bacteria</taxon>
        <taxon>Pseudomonadati</taxon>
        <taxon>Pseudomonadota</taxon>
        <taxon>Gammaproteobacteria</taxon>
        <taxon>Vibrionales</taxon>
        <taxon>Vibrionaceae</taxon>
        <taxon>Vibrio</taxon>
    </lineage>
</organism>
<dbReference type="RefSeq" id="WP_180767143.1">
    <property type="nucleotide sequence ID" value="NZ_CP078731.1"/>
</dbReference>
<evidence type="ECO:0000313" key="7">
    <source>
        <dbReference type="EMBL" id="NMU30610.1"/>
    </source>
</evidence>
<dbReference type="InterPro" id="IPR001667">
    <property type="entry name" value="DDH_dom"/>
</dbReference>
<dbReference type="SMART" id="SM01131">
    <property type="entry name" value="DHHA2"/>
    <property type="match status" value="1"/>
</dbReference>
<dbReference type="Pfam" id="PF01368">
    <property type="entry name" value="DHH"/>
    <property type="match status" value="1"/>
</dbReference>
<gene>
    <name evidence="7" type="ORF">HKB21_33930</name>
</gene>
<evidence type="ECO:0000256" key="3">
    <source>
        <dbReference type="ARBA" id="ARBA00022801"/>
    </source>
</evidence>
<dbReference type="AlphaFoldDB" id="A0A7Y0SCT0"/>
<keyword evidence="5" id="KW-0732">Signal</keyword>
<keyword evidence="2" id="KW-0479">Metal-binding</keyword>
<comment type="caution">
    <text evidence="7">The sequence shown here is derived from an EMBL/GenBank/DDBJ whole genome shotgun (WGS) entry which is preliminary data.</text>
</comment>
<dbReference type="Gene3D" id="3.10.310.20">
    <property type="entry name" value="DHHA2 domain"/>
    <property type="match status" value="1"/>
</dbReference>
<dbReference type="Proteomes" id="UP000555836">
    <property type="component" value="Unassembled WGS sequence"/>
</dbReference>
<feature type="domain" description="DHHA2" evidence="6">
    <location>
        <begin position="208"/>
        <end position="335"/>
    </location>
</feature>
<proteinExistence type="predicted"/>
<dbReference type="Gene3D" id="3.90.1640.10">
    <property type="entry name" value="inorganic pyrophosphatase (n-terminal core)"/>
    <property type="match status" value="1"/>
</dbReference>